<gene>
    <name evidence="2" type="ORF">PECUL_23A054581</name>
</gene>
<dbReference type="Proteomes" id="UP001295444">
    <property type="component" value="Chromosome 02"/>
</dbReference>
<keyword evidence="3" id="KW-1185">Reference proteome</keyword>
<dbReference type="EMBL" id="OW240913">
    <property type="protein sequence ID" value="CAH2251345.1"/>
    <property type="molecule type" value="Genomic_DNA"/>
</dbReference>
<accession>A0AAD1RF53</accession>
<evidence type="ECO:0000313" key="2">
    <source>
        <dbReference type="EMBL" id="CAH2251345.1"/>
    </source>
</evidence>
<sequence>MVASWVRPTTRRRHYRYPLQAFTVTTRPGRGQNPPRGKATSYHPSAYTRPCTSCNRANEYPPQPNRLLKRRDPDQKGTNLRPEGMADHRNVDQKEACRTSTEAGFKPRGPTDKIYANGT</sequence>
<reference evidence="2" key="1">
    <citation type="submission" date="2022-03" db="EMBL/GenBank/DDBJ databases">
        <authorList>
            <person name="Alioto T."/>
            <person name="Alioto T."/>
            <person name="Gomez Garrido J."/>
        </authorList>
    </citation>
    <scope>NUCLEOTIDE SEQUENCE</scope>
</reference>
<name>A0AAD1RF53_PELCU</name>
<protein>
    <submittedName>
        <fullName evidence="2">Uncharacterized protein</fullName>
    </submittedName>
</protein>
<evidence type="ECO:0000313" key="3">
    <source>
        <dbReference type="Proteomes" id="UP001295444"/>
    </source>
</evidence>
<organism evidence="2 3">
    <name type="scientific">Pelobates cultripes</name>
    <name type="common">Western spadefoot toad</name>
    <dbReference type="NCBI Taxonomy" id="61616"/>
    <lineage>
        <taxon>Eukaryota</taxon>
        <taxon>Metazoa</taxon>
        <taxon>Chordata</taxon>
        <taxon>Craniata</taxon>
        <taxon>Vertebrata</taxon>
        <taxon>Euteleostomi</taxon>
        <taxon>Amphibia</taxon>
        <taxon>Batrachia</taxon>
        <taxon>Anura</taxon>
        <taxon>Pelobatoidea</taxon>
        <taxon>Pelobatidae</taxon>
        <taxon>Pelobates</taxon>
    </lineage>
</organism>
<dbReference type="AlphaFoldDB" id="A0AAD1RF53"/>
<feature type="compositionally biased region" description="Basic and acidic residues" evidence="1">
    <location>
        <begin position="84"/>
        <end position="97"/>
    </location>
</feature>
<proteinExistence type="predicted"/>
<feature type="region of interest" description="Disordered" evidence="1">
    <location>
        <begin position="25"/>
        <end position="119"/>
    </location>
</feature>
<evidence type="ECO:0000256" key="1">
    <source>
        <dbReference type="SAM" id="MobiDB-lite"/>
    </source>
</evidence>